<name>A0A0A3JTC6_9BACL</name>
<proteinExistence type="predicted"/>
<dbReference type="eggNOG" id="ENOG5033AEI">
    <property type="taxonomic scope" value="Bacteria"/>
</dbReference>
<dbReference type="EMBL" id="JPVQ01000023">
    <property type="protein sequence ID" value="KGR90257.1"/>
    <property type="molecule type" value="Genomic_DNA"/>
</dbReference>
<comment type="caution">
    <text evidence="2">The sequence shown here is derived from an EMBL/GenBank/DDBJ whole genome shotgun (WGS) entry which is preliminary data.</text>
</comment>
<evidence type="ECO:0000256" key="1">
    <source>
        <dbReference type="SAM" id="Phobius"/>
    </source>
</evidence>
<keyword evidence="1" id="KW-0472">Membrane</keyword>
<accession>A0A0A3JTC6</accession>
<feature type="transmembrane region" description="Helical" evidence="1">
    <location>
        <begin position="6"/>
        <end position="24"/>
    </location>
</feature>
<keyword evidence="1" id="KW-0812">Transmembrane</keyword>
<organism evidence="2 3">
    <name type="scientific">Ureibacillus massiliensis 4400831 = CIP 108448 = CCUG 49529</name>
    <dbReference type="NCBI Taxonomy" id="1211035"/>
    <lineage>
        <taxon>Bacteria</taxon>
        <taxon>Bacillati</taxon>
        <taxon>Bacillota</taxon>
        <taxon>Bacilli</taxon>
        <taxon>Bacillales</taxon>
        <taxon>Caryophanaceae</taxon>
        <taxon>Ureibacillus</taxon>
    </lineage>
</organism>
<keyword evidence="1" id="KW-1133">Transmembrane helix</keyword>
<feature type="transmembrane region" description="Helical" evidence="1">
    <location>
        <begin position="44"/>
        <end position="68"/>
    </location>
</feature>
<evidence type="ECO:0000313" key="3">
    <source>
        <dbReference type="Proteomes" id="UP000030595"/>
    </source>
</evidence>
<feature type="transmembrane region" description="Helical" evidence="1">
    <location>
        <begin position="80"/>
        <end position="99"/>
    </location>
</feature>
<evidence type="ECO:0000313" key="2">
    <source>
        <dbReference type="EMBL" id="KGR90257.1"/>
    </source>
</evidence>
<reference evidence="2 3" key="1">
    <citation type="submission" date="2014-02" db="EMBL/GenBank/DDBJ databases">
        <title>Draft genome sequence of Lysinibacillus massiliensis CCUG 49529.</title>
        <authorList>
            <person name="Zhang F."/>
            <person name="Wang G."/>
            <person name="Zhang L."/>
        </authorList>
    </citation>
    <scope>NUCLEOTIDE SEQUENCE [LARGE SCALE GENOMIC DNA]</scope>
    <source>
        <strain evidence="2 3">CCUG 49529</strain>
    </source>
</reference>
<dbReference type="AlphaFoldDB" id="A0A0A3JTC6"/>
<dbReference type="Proteomes" id="UP000030595">
    <property type="component" value="Unassembled WGS sequence"/>
</dbReference>
<dbReference type="OrthoDB" id="2972121at2"/>
<protein>
    <submittedName>
        <fullName evidence="2">Uncharacterized protein</fullName>
    </submittedName>
</protein>
<gene>
    <name evidence="2" type="ORF">CD30_12890</name>
</gene>
<sequence length="110" mass="12757">MDLIEFLGVFIFISLISYGLFLQIQHLLTIRKNEKYAKNRRLMLGNYLTCFSIAGFLTSFILNVFVYLQLIHSYIVTSNSTNTFCLIFLFAIITSKFLITPRDTKNKLSV</sequence>
<keyword evidence="3" id="KW-1185">Reference proteome</keyword>